<sequence length="138" mass="16606">MEPDDLKFNAKLQRRRRSFNRQHRTTLDDIELEEEFLEAEDDIENDELTAHQRDKRQAPYIIYPEILVIVDYDGYRLHGGDNLQVKRYFISFWNGVDLRYRLLKGPRIRISIAGIIISRLQKLFVLNKSKRTRRSMII</sequence>
<dbReference type="GO" id="GO:0008237">
    <property type="term" value="F:metallopeptidase activity"/>
    <property type="evidence" value="ECO:0007669"/>
    <property type="project" value="InterPro"/>
</dbReference>
<dbReference type="InterPro" id="IPR024079">
    <property type="entry name" value="MetalloPept_cat_dom_sf"/>
</dbReference>
<dbReference type="Gene3D" id="3.40.390.10">
    <property type="entry name" value="Collagenase (Catalytic Domain)"/>
    <property type="match status" value="1"/>
</dbReference>
<reference evidence="2" key="1">
    <citation type="submission" date="2014-03" db="EMBL/GenBank/DDBJ databases">
        <authorList>
            <person name="Aksoy S."/>
            <person name="Warren W."/>
            <person name="Wilson R.K."/>
        </authorList>
    </citation>
    <scope>NUCLEOTIDE SEQUENCE [LARGE SCALE GENOMIC DNA]</scope>
    <source>
        <strain evidence="2">IAEA</strain>
    </source>
</reference>
<evidence type="ECO:0000313" key="1">
    <source>
        <dbReference type="EnsemblMetazoa" id="GPAI013918-PA"/>
    </source>
</evidence>
<dbReference type="STRING" id="7398.A0A1A9ZGH5"/>
<dbReference type="Proteomes" id="UP000092445">
    <property type="component" value="Unassembled WGS sequence"/>
</dbReference>
<dbReference type="EnsemblMetazoa" id="GPAI013918-RA">
    <property type="protein sequence ID" value="GPAI013918-PA"/>
    <property type="gene ID" value="GPAI013918"/>
</dbReference>
<protein>
    <submittedName>
        <fullName evidence="1">Uncharacterized protein</fullName>
    </submittedName>
</protein>
<dbReference type="VEuPathDB" id="VectorBase:GPAI013918"/>
<organism evidence="1 2">
    <name type="scientific">Glossina pallidipes</name>
    <name type="common">Tsetse fly</name>
    <dbReference type="NCBI Taxonomy" id="7398"/>
    <lineage>
        <taxon>Eukaryota</taxon>
        <taxon>Metazoa</taxon>
        <taxon>Ecdysozoa</taxon>
        <taxon>Arthropoda</taxon>
        <taxon>Hexapoda</taxon>
        <taxon>Insecta</taxon>
        <taxon>Pterygota</taxon>
        <taxon>Neoptera</taxon>
        <taxon>Endopterygota</taxon>
        <taxon>Diptera</taxon>
        <taxon>Brachycera</taxon>
        <taxon>Muscomorpha</taxon>
        <taxon>Hippoboscoidea</taxon>
        <taxon>Glossinidae</taxon>
        <taxon>Glossina</taxon>
    </lineage>
</organism>
<accession>A0A1A9ZGH5</accession>
<proteinExistence type="predicted"/>
<reference evidence="1" key="2">
    <citation type="submission" date="2020-05" db="UniProtKB">
        <authorList>
            <consortium name="EnsemblMetazoa"/>
        </authorList>
    </citation>
    <scope>IDENTIFICATION</scope>
    <source>
        <strain evidence="1">IAEA</strain>
    </source>
</reference>
<keyword evidence="2" id="KW-1185">Reference proteome</keyword>
<evidence type="ECO:0000313" key="2">
    <source>
        <dbReference type="Proteomes" id="UP000092445"/>
    </source>
</evidence>
<dbReference type="SUPFAM" id="SSF55486">
    <property type="entry name" value="Metalloproteases ('zincins'), catalytic domain"/>
    <property type="match status" value="1"/>
</dbReference>
<dbReference type="AlphaFoldDB" id="A0A1A9ZGH5"/>
<name>A0A1A9ZGH5_GLOPL</name>